<evidence type="ECO:0000313" key="3">
    <source>
        <dbReference type="Proteomes" id="UP001341281"/>
    </source>
</evidence>
<feature type="domain" description="F-box" evidence="1">
    <location>
        <begin position="14"/>
        <end position="55"/>
    </location>
</feature>
<organism evidence="2 3">
    <name type="scientific">Paspalum notatum var. saurae</name>
    <dbReference type="NCBI Taxonomy" id="547442"/>
    <lineage>
        <taxon>Eukaryota</taxon>
        <taxon>Viridiplantae</taxon>
        <taxon>Streptophyta</taxon>
        <taxon>Embryophyta</taxon>
        <taxon>Tracheophyta</taxon>
        <taxon>Spermatophyta</taxon>
        <taxon>Magnoliopsida</taxon>
        <taxon>Liliopsida</taxon>
        <taxon>Poales</taxon>
        <taxon>Poaceae</taxon>
        <taxon>PACMAD clade</taxon>
        <taxon>Panicoideae</taxon>
        <taxon>Andropogonodae</taxon>
        <taxon>Paspaleae</taxon>
        <taxon>Paspalinae</taxon>
        <taxon>Paspalum</taxon>
    </lineage>
</organism>
<keyword evidence="3" id="KW-1185">Reference proteome</keyword>
<proteinExistence type="predicted"/>
<dbReference type="Pfam" id="PF00646">
    <property type="entry name" value="F-box"/>
    <property type="match status" value="1"/>
</dbReference>
<protein>
    <recommendedName>
        <fullName evidence="1">F-box domain-containing protein</fullName>
    </recommendedName>
</protein>
<evidence type="ECO:0000313" key="2">
    <source>
        <dbReference type="EMBL" id="WVZ61649.1"/>
    </source>
</evidence>
<dbReference type="PANTHER" id="PTHR32133">
    <property type="entry name" value="OS07G0120400 PROTEIN"/>
    <property type="match status" value="1"/>
</dbReference>
<dbReference type="EMBL" id="CP144747">
    <property type="protein sequence ID" value="WVZ61649.1"/>
    <property type="molecule type" value="Genomic_DNA"/>
</dbReference>
<reference evidence="2 3" key="1">
    <citation type="submission" date="2024-02" db="EMBL/GenBank/DDBJ databases">
        <title>High-quality chromosome-scale genome assembly of Pensacola bahiagrass (Paspalum notatum Flugge var. saurae).</title>
        <authorList>
            <person name="Vega J.M."/>
            <person name="Podio M."/>
            <person name="Orjuela J."/>
            <person name="Siena L.A."/>
            <person name="Pessino S.C."/>
            <person name="Combes M.C."/>
            <person name="Mariac C."/>
            <person name="Albertini E."/>
            <person name="Pupilli F."/>
            <person name="Ortiz J.P.A."/>
            <person name="Leblanc O."/>
        </authorList>
    </citation>
    <scope>NUCLEOTIDE SEQUENCE [LARGE SCALE GENOMIC DNA]</scope>
    <source>
        <strain evidence="2">R1</strain>
        <tissue evidence="2">Leaf</tissue>
    </source>
</reference>
<name>A0AAQ3SVH3_PASNO</name>
<dbReference type="SUPFAM" id="SSF81383">
    <property type="entry name" value="F-box domain"/>
    <property type="match status" value="1"/>
</dbReference>
<dbReference type="Gene3D" id="1.20.1280.50">
    <property type="match status" value="1"/>
</dbReference>
<dbReference type="PANTHER" id="PTHR32133:SF359">
    <property type="entry name" value="F-BOX DOMAIN-CONTAINING PROTEIN"/>
    <property type="match status" value="1"/>
</dbReference>
<dbReference type="InterPro" id="IPR036047">
    <property type="entry name" value="F-box-like_dom_sf"/>
</dbReference>
<gene>
    <name evidence="2" type="ORF">U9M48_011488</name>
</gene>
<dbReference type="Proteomes" id="UP001341281">
    <property type="component" value="Chromosome 03"/>
</dbReference>
<evidence type="ECO:0000259" key="1">
    <source>
        <dbReference type="Pfam" id="PF00646"/>
    </source>
</evidence>
<dbReference type="AlphaFoldDB" id="A0AAQ3SVH3"/>
<sequence>MEQSVGEMVAPPVLVDDAIGEILLRLPPGDPACLFRASLVCKDWRRLLSDRAFLRRYRAFHRKPPMLGFFNNEYHDGGTVPAFVPVPVAADPAAETLDCRHGCVLFRSWTPLLRLTVWDPITGDHQSFFSALGMHFDVAAAVLCASDGCDHLHCSGGPFLVVMAGVVWDRGHDMAGMALCSIYSSETATWSPPTSTHLRCVDNSTVPSITPSLLAGHALYFIVQCGPEIQSSSTTWPGVFC</sequence>
<accession>A0AAQ3SVH3</accession>
<dbReference type="InterPro" id="IPR001810">
    <property type="entry name" value="F-box_dom"/>
</dbReference>